<feature type="non-terminal residue" evidence="2">
    <location>
        <position position="1"/>
    </location>
</feature>
<feature type="region of interest" description="Disordered" evidence="1">
    <location>
        <begin position="70"/>
        <end position="89"/>
    </location>
</feature>
<evidence type="ECO:0000256" key="1">
    <source>
        <dbReference type="SAM" id="MobiDB-lite"/>
    </source>
</evidence>
<organism evidence="2 3">
    <name type="scientific">Dentiscutata erythropus</name>
    <dbReference type="NCBI Taxonomy" id="1348616"/>
    <lineage>
        <taxon>Eukaryota</taxon>
        <taxon>Fungi</taxon>
        <taxon>Fungi incertae sedis</taxon>
        <taxon>Mucoromycota</taxon>
        <taxon>Glomeromycotina</taxon>
        <taxon>Glomeromycetes</taxon>
        <taxon>Diversisporales</taxon>
        <taxon>Gigasporaceae</taxon>
        <taxon>Dentiscutata</taxon>
    </lineage>
</organism>
<gene>
    <name evidence="2" type="ORF">DERYTH_LOCUS11802</name>
</gene>
<accession>A0A9N9EJI0</accession>
<evidence type="ECO:0000313" key="3">
    <source>
        <dbReference type="Proteomes" id="UP000789405"/>
    </source>
</evidence>
<proteinExistence type="predicted"/>
<evidence type="ECO:0000313" key="2">
    <source>
        <dbReference type="EMBL" id="CAG8680949.1"/>
    </source>
</evidence>
<reference evidence="2" key="1">
    <citation type="submission" date="2021-06" db="EMBL/GenBank/DDBJ databases">
        <authorList>
            <person name="Kallberg Y."/>
            <person name="Tangrot J."/>
            <person name="Rosling A."/>
        </authorList>
    </citation>
    <scope>NUCLEOTIDE SEQUENCE</scope>
    <source>
        <strain evidence="2">MA453B</strain>
    </source>
</reference>
<dbReference type="EMBL" id="CAJVPY010007466">
    <property type="protein sequence ID" value="CAG8680949.1"/>
    <property type="molecule type" value="Genomic_DNA"/>
</dbReference>
<dbReference type="AlphaFoldDB" id="A0A9N9EJI0"/>
<feature type="compositionally biased region" description="Acidic residues" evidence="1">
    <location>
        <begin position="73"/>
        <end position="83"/>
    </location>
</feature>
<name>A0A9N9EJI0_9GLOM</name>
<dbReference type="OrthoDB" id="2442728at2759"/>
<dbReference type="Proteomes" id="UP000789405">
    <property type="component" value="Unassembled WGS sequence"/>
</dbReference>
<keyword evidence="3" id="KW-1185">Reference proteome</keyword>
<sequence>SPTGFANILPNQGKRWTGFWCSDDKKTRNRYIAKCKYCLVELEVTERANYLKEASKQAIPERKRIKYGQDTIIAEETDDDQEETYNSSN</sequence>
<comment type="caution">
    <text evidence="2">The sequence shown here is derived from an EMBL/GenBank/DDBJ whole genome shotgun (WGS) entry which is preliminary data.</text>
</comment>
<protein>
    <submittedName>
        <fullName evidence="2">28218_t:CDS:1</fullName>
    </submittedName>
</protein>